<evidence type="ECO:0000259" key="12">
    <source>
        <dbReference type="Pfam" id="PF04413"/>
    </source>
</evidence>
<name>A0A1I3D8Q4_9RHOB</name>
<feature type="domain" description="3-deoxy-D-manno-octulosonic-acid transferase N-terminal" evidence="12">
    <location>
        <begin position="37"/>
        <end position="210"/>
    </location>
</feature>
<dbReference type="OrthoDB" id="9789797at2"/>
<dbReference type="Pfam" id="PF04413">
    <property type="entry name" value="Glycos_transf_N"/>
    <property type="match status" value="1"/>
</dbReference>
<dbReference type="PANTHER" id="PTHR42755">
    <property type="entry name" value="3-DEOXY-MANNO-OCTULOSONATE CYTIDYLYLTRANSFERASE"/>
    <property type="match status" value="1"/>
</dbReference>
<evidence type="ECO:0000256" key="4">
    <source>
        <dbReference type="ARBA" id="ARBA00019077"/>
    </source>
</evidence>
<comment type="pathway">
    <text evidence="2 10">Bacterial outer membrane biogenesis; LPS core biosynthesis.</text>
</comment>
<evidence type="ECO:0000256" key="3">
    <source>
        <dbReference type="ARBA" id="ARBA00012621"/>
    </source>
</evidence>
<dbReference type="Gene3D" id="3.40.50.2000">
    <property type="entry name" value="Glycogen Phosphorylase B"/>
    <property type="match status" value="1"/>
</dbReference>
<dbReference type="InterPro" id="IPR007507">
    <property type="entry name" value="Glycos_transf_N"/>
</dbReference>
<evidence type="ECO:0000256" key="5">
    <source>
        <dbReference type="ARBA" id="ARBA00022679"/>
    </source>
</evidence>
<feature type="site" description="Transition state stabilizer" evidence="9">
    <location>
        <position position="134"/>
    </location>
</feature>
<dbReference type="GO" id="GO:0043842">
    <property type="term" value="F:Kdo transferase activity"/>
    <property type="evidence" value="ECO:0007669"/>
    <property type="project" value="UniProtKB-EC"/>
</dbReference>
<comment type="catalytic activity">
    <reaction evidence="7 10">
        <text>lipid IVA (E. coli) + CMP-3-deoxy-beta-D-manno-octulosonate = alpha-Kdo-(2-&gt;6)-lipid IVA (E. coli) + CMP + H(+)</text>
        <dbReference type="Rhea" id="RHEA:28066"/>
        <dbReference type="ChEBI" id="CHEBI:15378"/>
        <dbReference type="ChEBI" id="CHEBI:58603"/>
        <dbReference type="ChEBI" id="CHEBI:60364"/>
        <dbReference type="ChEBI" id="CHEBI:60377"/>
        <dbReference type="ChEBI" id="CHEBI:85987"/>
        <dbReference type="EC" id="2.4.99.12"/>
    </reaction>
</comment>
<organism evidence="13 14">
    <name type="scientific">Albimonas pacifica</name>
    <dbReference type="NCBI Taxonomy" id="1114924"/>
    <lineage>
        <taxon>Bacteria</taxon>
        <taxon>Pseudomonadati</taxon>
        <taxon>Pseudomonadota</taxon>
        <taxon>Alphaproteobacteria</taxon>
        <taxon>Rhodobacterales</taxon>
        <taxon>Paracoccaceae</taxon>
        <taxon>Albimonas</taxon>
    </lineage>
</organism>
<dbReference type="GO" id="GO:0009244">
    <property type="term" value="P:lipopolysaccharide core region biosynthetic process"/>
    <property type="evidence" value="ECO:0007669"/>
    <property type="project" value="UniProtKB-UniRule"/>
</dbReference>
<dbReference type="PANTHER" id="PTHR42755:SF1">
    <property type="entry name" value="3-DEOXY-D-MANNO-OCTULOSONIC ACID TRANSFERASE, MITOCHONDRIAL-RELATED"/>
    <property type="match status" value="1"/>
</dbReference>
<evidence type="ECO:0000256" key="9">
    <source>
        <dbReference type="PIRSR" id="PIRSR639901-2"/>
    </source>
</evidence>
<dbReference type="RefSeq" id="WP_092858511.1">
    <property type="nucleotide sequence ID" value="NZ_FOQH01000002.1"/>
</dbReference>
<comment type="subcellular location">
    <subcellularLocation>
        <location evidence="10">Cell membrane</location>
    </subcellularLocation>
</comment>
<keyword evidence="10" id="KW-0448">Lipopolysaccharide biosynthesis</keyword>
<keyword evidence="10" id="KW-1003">Cell membrane</keyword>
<evidence type="ECO:0000313" key="13">
    <source>
        <dbReference type="EMBL" id="SFH83124.1"/>
    </source>
</evidence>
<evidence type="ECO:0000256" key="1">
    <source>
        <dbReference type="ARBA" id="ARBA00003394"/>
    </source>
</evidence>
<dbReference type="SUPFAM" id="SSF53756">
    <property type="entry name" value="UDP-Glycosyltransferase/glycogen phosphorylase"/>
    <property type="match status" value="1"/>
</dbReference>
<dbReference type="AlphaFoldDB" id="A0A1I3D8Q4"/>
<evidence type="ECO:0000256" key="10">
    <source>
        <dbReference type="RuleBase" id="RU365103"/>
    </source>
</evidence>
<evidence type="ECO:0000313" key="14">
    <source>
        <dbReference type="Proteomes" id="UP000199377"/>
    </source>
</evidence>
<feature type="site" description="Transition state stabilizer" evidence="9">
    <location>
        <position position="210"/>
    </location>
</feature>
<evidence type="ECO:0000256" key="2">
    <source>
        <dbReference type="ARBA" id="ARBA00004713"/>
    </source>
</evidence>
<dbReference type="Gene3D" id="3.40.50.11720">
    <property type="entry name" value="3-Deoxy-D-manno-octulosonic-acid transferase, N-terminal domain"/>
    <property type="match status" value="1"/>
</dbReference>
<proteinExistence type="inferred from homology"/>
<keyword evidence="14" id="KW-1185">Reference proteome</keyword>
<dbReference type="STRING" id="1114924.SAMN05216258_102451"/>
<accession>A0A1I3D8Q4</accession>
<keyword evidence="10" id="KW-0472">Membrane</keyword>
<feature type="region of interest" description="Disordered" evidence="11">
    <location>
        <begin position="427"/>
        <end position="451"/>
    </location>
</feature>
<dbReference type="UniPathway" id="UPA00958"/>
<dbReference type="InterPro" id="IPR039901">
    <property type="entry name" value="Kdotransferase"/>
</dbReference>
<dbReference type="Proteomes" id="UP000199377">
    <property type="component" value="Unassembled WGS sequence"/>
</dbReference>
<dbReference type="InterPro" id="IPR038107">
    <property type="entry name" value="Glycos_transf_N_sf"/>
</dbReference>
<keyword evidence="5 10" id="KW-0808">Transferase</keyword>
<evidence type="ECO:0000256" key="11">
    <source>
        <dbReference type="SAM" id="MobiDB-lite"/>
    </source>
</evidence>
<dbReference type="GO" id="GO:0005886">
    <property type="term" value="C:plasma membrane"/>
    <property type="evidence" value="ECO:0007669"/>
    <property type="project" value="UniProtKB-SubCell"/>
</dbReference>
<feature type="active site" description="Proton acceptor" evidence="8">
    <location>
        <position position="64"/>
    </location>
</feature>
<dbReference type="EMBL" id="FOQH01000002">
    <property type="protein sequence ID" value="SFH83124.1"/>
    <property type="molecule type" value="Genomic_DNA"/>
</dbReference>
<dbReference type="GO" id="GO:0009245">
    <property type="term" value="P:lipid A biosynthetic process"/>
    <property type="evidence" value="ECO:0007669"/>
    <property type="project" value="TreeGrafter"/>
</dbReference>
<dbReference type="EC" id="2.4.99.12" evidence="3 10"/>
<evidence type="ECO:0000256" key="7">
    <source>
        <dbReference type="ARBA" id="ARBA00049183"/>
    </source>
</evidence>
<gene>
    <name evidence="13" type="ORF">SAMN05216258_102451</name>
</gene>
<comment type="similarity">
    <text evidence="10">Belongs to the glycosyltransferase group 1 family.</text>
</comment>
<protein>
    <recommendedName>
        <fullName evidence="4 10">3-deoxy-D-manno-octulosonic acid transferase</fullName>
        <shortName evidence="10">Kdo transferase</shortName>
        <ecNumber evidence="3 10">2.4.99.12</ecNumber>
    </recommendedName>
    <alternativeName>
        <fullName evidence="6 10">Lipid IV(A) 3-deoxy-D-manno-octulosonic acid transferase</fullName>
    </alternativeName>
</protein>
<evidence type="ECO:0000256" key="8">
    <source>
        <dbReference type="PIRSR" id="PIRSR639901-1"/>
    </source>
</evidence>
<comment type="function">
    <text evidence="1 10">Involved in lipopolysaccharide (LPS) biosynthesis. Catalyzes the transfer of 3-deoxy-D-manno-octulosonate (Kdo) residue(s) from CMP-Kdo to lipid IV(A), the tetraacyldisaccharide-1,4'-bisphosphate precursor of lipid A.</text>
</comment>
<reference evidence="13 14" key="1">
    <citation type="submission" date="2016-10" db="EMBL/GenBank/DDBJ databases">
        <authorList>
            <person name="de Groot N.N."/>
        </authorList>
    </citation>
    <scope>NUCLEOTIDE SEQUENCE [LARGE SCALE GENOMIC DNA]</scope>
    <source>
        <strain evidence="13 14">CGMCC 1.11030</strain>
    </source>
</reference>
<evidence type="ECO:0000256" key="6">
    <source>
        <dbReference type="ARBA" id="ARBA00031445"/>
    </source>
</evidence>
<sequence length="451" mass="47285">MSTPALTLYLALARLGGPLAPRLLARRAAKGKEEPARMREKLGEAALARPAGPLAWFHAASVGESLSVLGLIEEMRAARPDVSVLVTTGTLTSAKLMATRLPAGCRHQFAPLDLGRAPRRFVEHWRPDLCVWVESEIWPALVEAAGRSGAPMALVNARMSEASARGWARAPGMIAHLLRRFSAVLAQDADGAARLRRLGAEGARASGSLKAGAAPPDRPNLRKAALAALRGRPVWLAASTHEGEEMEVAEAQRVAAARVPGLVCLLVPRHPERGEAIARELWSRSLRVARRGRGQAIGPQDEIHVADTLGEMGAWLRLAPVAFIGGSLVDRGGHNPHEPTALGAAILHGPHVGNFRADYAALAAAGGARQVADGVALGEAVADLLSDPAARERMVDAARAALGDGRGATEATLEALLPLLPQRVEAPSPWALAPRPPDADPDAEAAPGAAR</sequence>